<accession>A0A8H3J4D3</accession>
<dbReference type="Proteomes" id="UP000664521">
    <property type="component" value="Unassembled WGS sequence"/>
</dbReference>
<keyword evidence="3" id="KW-1185">Reference proteome</keyword>
<protein>
    <submittedName>
        <fullName evidence="2">Uncharacterized protein</fullName>
    </submittedName>
</protein>
<organism evidence="2 3">
    <name type="scientific">Heterodermia speciosa</name>
    <dbReference type="NCBI Taxonomy" id="116794"/>
    <lineage>
        <taxon>Eukaryota</taxon>
        <taxon>Fungi</taxon>
        <taxon>Dikarya</taxon>
        <taxon>Ascomycota</taxon>
        <taxon>Pezizomycotina</taxon>
        <taxon>Lecanoromycetes</taxon>
        <taxon>OSLEUM clade</taxon>
        <taxon>Lecanoromycetidae</taxon>
        <taxon>Caliciales</taxon>
        <taxon>Physciaceae</taxon>
        <taxon>Heterodermia</taxon>
    </lineage>
</organism>
<evidence type="ECO:0000313" key="3">
    <source>
        <dbReference type="Proteomes" id="UP000664521"/>
    </source>
</evidence>
<keyword evidence="1" id="KW-0472">Membrane</keyword>
<dbReference type="EMBL" id="CAJPDS010000156">
    <property type="protein sequence ID" value="CAF9940540.1"/>
    <property type="molecule type" value="Genomic_DNA"/>
</dbReference>
<proteinExistence type="predicted"/>
<evidence type="ECO:0000256" key="1">
    <source>
        <dbReference type="SAM" id="Phobius"/>
    </source>
</evidence>
<comment type="caution">
    <text evidence="2">The sequence shown here is derived from an EMBL/GenBank/DDBJ whole genome shotgun (WGS) entry which is preliminary data.</text>
</comment>
<keyword evidence="1" id="KW-0812">Transmembrane</keyword>
<gene>
    <name evidence="2" type="ORF">HETSPECPRED_002439</name>
</gene>
<reference evidence="2" key="1">
    <citation type="submission" date="2021-03" db="EMBL/GenBank/DDBJ databases">
        <authorList>
            <person name="Tagirdzhanova G."/>
        </authorList>
    </citation>
    <scope>NUCLEOTIDE SEQUENCE</scope>
</reference>
<sequence>MTSSLLASLSLTAILVAIFFINIDRKPKELPTTMSSSTSLIPIVALGVYRDVAATMDPLFASTPFSMTAILDLKQDPPSVRYSAQNLWTVLFNLHPRPKVFITGAAISHAMTAESITVWDSYVRESKVKDAFVINLCDEPPPGGDWMTHIMSKLRERYGKWEA</sequence>
<dbReference type="OrthoDB" id="5413172at2759"/>
<dbReference type="AlphaFoldDB" id="A0A8H3J4D3"/>
<evidence type="ECO:0000313" key="2">
    <source>
        <dbReference type="EMBL" id="CAF9940540.1"/>
    </source>
</evidence>
<name>A0A8H3J4D3_9LECA</name>
<feature type="transmembrane region" description="Helical" evidence="1">
    <location>
        <begin position="6"/>
        <end position="23"/>
    </location>
</feature>
<keyword evidence="1" id="KW-1133">Transmembrane helix</keyword>